<dbReference type="Gene3D" id="3.40.1190.20">
    <property type="match status" value="1"/>
</dbReference>
<dbReference type="GO" id="GO:0005524">
    <property type="term" value="F:ATP binding"/>
    <property type="evidence" value="ECO:0007669"/>
    <property type="project" value="UniProtKB-KW"/>
</dbReference>
<evidence type="ECO:0000256" key="6">
    <source>
        <dbReference type="ARBA" id="ARBA00012228"/>
    </source>
</evidence>
<dbReference type="InterPro" id="IPR030677">
    <property type="entry name" value="Nnr"/>
</dbReference>
<evidence type="ECO:0000256" key="11">
    <source>
        <dbReference type="ARBA" id="ARBA00022857"/>
    </source>
</evidence>
<comment type="similarity">
    <text evidence="5">In the C-terminal section; belongs to the NnrD/CARKD family.</text>
</comment>
<comment type="function">
    <text evidence="17">Bifunctional enzyme that catalyzes the epimerization of the S- and R-forms of NAD(P)HX and the dehydration of the S-form of NAD(P)HX at the expense of ADP, which is converted to AMP. This allows the repair of both epimers of NAD(P)HX, a damaged form of NAD(P)H that is a result of enzymatic or heat-dependent hydration.</text>
</comment>
<dbReference type="GO" id="GO:0052855">
    <property type="term" value="F:ADP-dependent NAD(P)H-hydrate dehydratase activity"/>
    <property type="evidence" value="ECO:0007669"/>
    <property type="project" value="UniProtKB-EC"/>
</dbReference>
<dbReference type="EC" id="5.1.99.6" evidence="6"/>
<evidence type="ECO:0000256" key="16">
    <source>
        <dbReference type="ARBA" id="ARBA00023268"/>
    </source>
</evidence>
<dbReference type="SUPFAM" id="SSF53613">
    <property type="entry name" value="Ribokinase-like"/>
    <property type="match status" value="1"/>
</dbReference>
<evidence type="ECO:0000256" key="20">
    <source>
        <dbReference type="ARBA" id="ARBA00049209"/>
    </source>
</evidence>
<dbReference type="PANTHER" id="PTHR12592">
    <property type="entry name" value="ATP-DEPENDENT (S)-NAD(P)H-HYDRATE DEHYDRATASE FAMILY MEMBER"/>
    <property type="match status" value="1"/>
</dbReference>
<evidence type="ECO:0000256" key="15">
    <source>
        <dbReference type="ARBA" id="ARBA00023239"/>
    </source>
</evidence>
<evidence type="ECO:0000256" key="1">
    <source>
        <dbReference type="ARBA" id="ARBA00000013"/>
    </source>
</evidence>
<dbReference type="EMBL" id="CZRL01000104">
    <property type="protein sequence ID" value="CUS54313.1"/>
    <property type="molecule type" value="Genomic_DNA"/>
</dbReference>
<evidence type="ECO:0000259" key="21">
    <source>
        <dbReference type="PROSITE" id="PS51383"/>
    </source>
</evidence>
<evidence type="ECO:0000256" key="3">
    <source>
        <dbReference type="ARBA" id="ARBA00001958"/>
    </source>
</evidence>
<feature type="domain" description="YjeF C-terminal" evidence="21">
    <location>
        <begin position="233"/>
        <end position="501"/>
    </location>
</feature>
<dbReference type="PIRSF" id="PIRSF017184">
    <property type="entry name" value="Nnr"/>
    <property type="match status" value="1"/>
</dbReference>
<dbReference type="AlphaFoldDB" id="A0A160TXJ0"/>
<keyword evidence="12" id="KW-0630">Potassium</keyword>
<dbReference type="InterPro" id="IPR004443">
    <property type="entry name" value="YjeF_N_dom"/>
</dbReference>
<dbReference type="Gene3D" id="3.40.50.10260">
    <property type="entry name" value="YjeF N-terminal domain"/>
    <property type="match status" value="1"/>
</dbReference>
<evidence type="ECO:0000313" key="23">
    <source>
        <dbReference type="EMBL" id="CUS54313.1"/>
    </source>
</evidence>
<comment type="catalytic activity">
    <reaction evidence="20">
        <text>(6S)-NADPHX + ADP = AMP + phosphate + NADPH + H(+)</text>
        <dbReference type="Rhea" id="RHEA:32235"/>
        <dbReference type="ChEBI" id="CHEBI:15378"/>
        <dbReference type="ChEBI" id="CHEBI:43474"/>
        <dbReference type="ChEBI" id="CHEBI:57783"/>
        <dbReference type="ChEBI" id="CHEBI:64076"/>
        <dbReference type="ChEBI" id="CHEBI:456215"/>
        <dbReference type="ChEBI" id="CHEBI:456216"/>
        <dbReference type="EC" id="4.2.1.136"/>
    </reaction>
</comment>
<keyword evidence="15" id="KW-0456">Lyase</keyword>
<dbReference type="GO" id="GO:0046872">
    <property type="term" value="F:metal ion binding"/>
    <property type="evidence" value="ECO:0007669"/>
    <property type="project" value="UniProtKB-KW"/>
</dbReference>
<keyword evidence="16" id="KW-0511">Multifunctional enzyme</keyword>
<dbReference type="CDD" id="cd01171">
    <property type="entry name" value="YXKO-related"/>
    <property type="match status" value="1"/>
</dbReference>
<dbReference type="Pfam" id="PF03853">
    <property type="entry name" value="YjeF_N"/>
    <property type="match status" value="1"/>
</dbReference>
<comment type="cofactor">
    <cofactor evidence="3">
        <name>K(+)</name>
        <dbReference type="ChEBI" id="CHEBI:29103"/>
    </cofactor>
</comment>
<dbReference type="InterPro" id="IPR029056">
    <property type="entry name" value="Ribokinase-like"/>
</dbReference>
<comment type="catalytic activity">
    <reaction evidence="19">
        <text>(6S)-NADHX + ADP = AMP + phosphate + NADH + H(+)</text>
        <dbReference type="Rhea" id="RHEA:32223"/>
        <dbReference type="ChEBI" id="CHEBI:15378"/>
        <dbReference type="ChEBI" id="CHEBI:43474"/>
        <dbReference type="ChEBI" id="CHEBI:57945"/>
        <dbReference type="ChEBI" id="CHEBI:64074"/>
        <dbReference type="ChEBI" id="CHEBI:456215"/>
        <dbReference type="ChEBI" id="CHEBI:456216"/>
        <dbReference type="EC" id="4.2.1.136"/>
    </reaction>
</comment>
<dbReference type="PROSITE" id="PS01050">
    <property type="entry name" value="YJEF_C_2"/>
    <property type="match status" value="1"/>
</dbReference>
<proteinExistence type="inferred from homology"/>
<dbReference type="SUPFAM" id="SSF64153">
    <property type="entry name" value="YjeF N-terminal domain-like"/>
    <property type="match status" value="1"/>
</dbReference>
<dbReference type="HAMAP" id="MF_01965">
    <property type="entry name" value="NADHX_dehydratase"/>
    <property type="match status" value="1"/>
</dbReference>
<evidence type="ECO:0000256" key="4">
    <source>
        <dbReference type="ARBA" id="ARBA00006001"/>
    </source>
</evidence>
<evidence type="ECO:0000256" key="19">
    <source>
        <dbReference type="ARBA" id="ARBA00048238"/>
    </source>
</evidence>
<feature type="domain" description="YjeF N-terminal" evidence="22">
    <location>
        <begin position="23"/>
        <end position="223"/>
    </location>
</feature>
<keyword evidence="10" id="KW-0067">ATP-binding</keyword>
<keyword evidence="13" id="KW-0520">NAD</keyword>
<dbReference type="GO" id="GO:0052856">
    <property type="term" value="F:NAD(P)HX epimerase activity"/>
    <property type="evidence" value="ECO:0007669"/>
    <property type="project" value="UniProtKB-EC"/>
</dbReference>
<evidence type="ECO:0000256" key="13">
    <source>
        <dbReference type="ARBA" id="ARBA00023027"/>
    </source>
</evidence>
<comment type="similarity">
    <text evidence="4">In the N-terminal section; belongs to the NnrE/AIBP family.</text>
</comment>
<evidence type="ECO:0000256" key="9">
    <source>
        <dbReference type="ARBA" id="ARBA00022741"/>
    </source>
</evidence>
<dbReference type="InterPro" id="IPR017953">
    <property type="entry name" value="Carbohydrate_kinase_pred_CS"/>
</dbReference>
<organism evidence="23">
    <name type="scientific">hydrothermal vent metagenome</name>
    <dbReference type="NCBI Taxonomy" id="652676"/>
    <lineage>
        <taxon>unclassified sequences</taxon>
        <taxon>metagenomes</taxon>
        <taxon>ecological metagenomes</taxon>
    </lineage>
</organism>
<evidence type="ECO:0000256" key="18">
    <source>
        <dbReference type="ARBA" id="ARBA00032624"/>
    </source>
</evidence>
<protein>
    <recommendedName>
        <fullName evidence="18">Nicotinamide nucleotide repair protein</fullName>
        <ecNumber evidence="7">4.2.1.136</ecNumber>
        <ecNumber evidence="6">5.1.99.6</ecNumber>
    </recommendedName>
</protein>
<evidence type="ECO:0000256" key="14">
    <source>
        <dbReference type="ARBA" id="ARBA00023235"/>
    </source>
</evidence>
<reference evidence="23" key="1">
    <citation type="submission" date="2015-10" db="EMBL/GenBank/DDBJ databases">
        <authorList>
            <person name="Gilbert D.G."/>
        </authorList>
    </citation>
    <scope>NUCLEOTIDE SEQUENCE</scope>
</reference>
<dbReference type="PROSITE" id="PS51383">
    <property type="entry name" value="YJEF_C_3"/>
    <property type="match status" value="1"/>
</dbReference>
<keyword evidence="14" id="KW-0413">Isomerase</keyword>
<evidence type="ECO:0000256" key="12">
    <source>
        <dbReference type="ARBA" id="ARBA00022958"/>
    </source>
</evidence>
<dbReference type="InterPro" id="IPR036652">
    <property type="entry name" value="YjeF_N_dom_sf"/>
</dbReference>
<evidence type="ECO:0000256" key="17">
    <source>
        <dbReference type="ARBA" id="ARBA00025153"/>
    </source>
</evidence>
<dbReference type="HAMAP" id="MF_01966">
    <property type="entry name" value="NADHX_epimerase"/>
    <property type="match status" value="1"/>
</dbReference>
<keyword evidence="9" id="KW-0547">Nucleotide-binding</keyword>
<dbReference type="EC" id="4.2.1.136" evidence="7"/>
<evidence type="ECO:0000256" key="5">
    <source>
        <dbReference type="ARBA" id="ARBA00009524"/>
    </source>
</evidence>
<dbReference type="PROSITE" id="PS51385">
    <property type="entry name" value="YJEF_N"/>
    <property type="match status" value="1"/>
</dbReference>
<comment type="catalytic activity">
    <reaction evidence="2">
        <text>(6R)-NADPHX = (6S)-NADPHX</text>
        <dbReference type="Rhea" id="RHEA:32227"/>
        <dbReference type="ChEBI" id="CHEBI:64076"/>
        <dbReference type="ChEBI" id="CHEBI:64077"/>
        <dbReference type="EC" id="5.1.99.6"/>
    </reaction>
</comment>
<evidence type="ECO:0000256" key="10">
    <source>
        <dbReference type="ARBA" id="ARBA00022840"/>
    </source>
</evidence>
<dbReference type="Pfam" id="PF01256">
    <property type="entry name" value="Carb_kinase"/>
    <property type="match status" value="1"/>
</dbReference>
<keyword evidence="11" id="KW-0521">NADP</keyword>
<comment type="catalytic activity">
    <reaction evidence="1">
        <text>(6R)-NADHX = (6S)-NADHX</text>
        <dbReference type="Rhea" id="RHEA:32215"/>
        <dbReference type="ChEBI" id="CHEBI:64074"/>
        <dbReference type="ChEBI" id="CHEBI:64075"/>
        <dbReference type="EC" id="5.1.99.6"/>
    </reaction>
</comment>
<keyword evidence="8" id="KW-0479">Metal-binding</keyword>
<dbReference type="InterPro" id="IPR000631">
    <property type="entry name" value="CARKD"/>
</dbReference>
<evidence type="ECO:0000256" key="2">
    <source>
        <dbReference type="ARBA" id="ARBA00000909"/>
    </source>
</evidence>
<accession>A0A160TXJ0</accession>
<dbReference type="NCBIfam" id="TIGR00196">
    <property type="entry name" value="yjeF_cterm"/>
    <property type="match status" value="1"/>
</dbReference>
<gene>
    <name evidence="23" type="ORF">MGWOODY_XGa708</name>
</gene>
<evidence type="ECO:0000256" key="8">
    <source>
        <dbReference type="ARBA" id="ARBA00022723"/>
    </source>
</evidence>
<dbReference type="GO" id="GO:0110051">
    <property type="term" value="P:metabolite repair"/>
    <property type="evidence" value="ECO:0007669"/>
    <property type="project" value="TreeGrafter"/>
</dbReference>
<name>A0A160TXJ0_9ZZZZ</name>
<dbReference type="NCBIfam" id="TIGR00197">
    <property type="entry name" value="yjeF_nterm"/>
    <property type="match status" value="1"/>
</dbReference>
<sequence length="504" mass="51886">MSSTRYHNAMEGNFEHLYSSEGSRLVDRSAINSLQLAEGELMERAGAAAYGVICRRWPGISTLNVVCGPGNNGGDGYIVARLAHQAGIQVRVSQVVSPKTDDAQRALDQLDLQGITVEPLDIETVGEAELVVDAVLGTGLSRPPSGVFKSAIDAINGSGRPVLALDAPSGLDMDTGWAGGAAVQATVTVTFICLKGGLLTGRGPDLTGDIVVECLDVPATVLAGVEPMACCISARIVQERLPARRRTLHKGEAGHLVVIGGEVSMAGAVQLAGTAALRTGAGLVTIATRCSQMDAISRSQPELMCHPVEDQVSLETVLAGKTAVVVGPGLGQSEWGVQMLSGVLASGLPGVVDADALNLLAQEPQQTGQMILTPHPGEASRLLNADVDAIQSQRFVSAAKIQSQYGGICVLKGAGTLVATEGGHLWLCKEGNPGMATAGMGDVLSGVIGALLCQGLVPGDAAMAGVWLHSRAADLAAADGGERGLLASDLWSYLRRLVNDPYSG</sequence>
<dbReference type="PANTHER" id="PTHR12592:SF0">
    <property type="entry name" value="ATP-DEPENDENT (S)-NAD(P)H-HYDRATE DEHYDRATASE"/>
    <property type="match status" value="1"/>
</dbReference>
<evidence type="ECO:0000259" key="22">
    <source>
        <dbReference type="PROSITE" id="PS51385"/>
    </source>
</evidence>
<evidence type="ECO:0000256" key="7">
    <source>
        <dbReference type="ARBA" id="ARBA00013129"/>
    </source>
</evidence>